<dbReference type="GO" id="GO:0016787">
    <property type="term" value="F:hydrolase activity"/>
    <property type="evidence" value="ECO:0007669"/>
    <property type="project" value="UniProtKB-KW"/>
</dbReference>
<dbReference type="SFLD" id="SFLDG01135">
    <property type="entry name" value="C1.5.6:_HAD__Beta-PGM__Phospha"/>
    <property type="match status" value="1"/>
</dbReference>
<evidence type="ECO:0000256" key="1">
    <source>
        <dbReference type="ARBA" id="ARBA00001946"/>
    </source>
</evidence>
<dbReference type="SFLD" id="SFLDG01129">
    <property type="entry name" value="C1.5:_HAD__Beta-PGM__Phosphata"/>
    <property type="match status" value="1"/>
</dbReference>
<dbReference type="InterPro" id="IPR036412">
    <property type="entry name" value="HAD-like_sf"/>
</dbReference>
<dbReference type="InterPro" id="IPR023214">
    <property type="entry name" value="HAD_sf"/>
</dbReference>
<dbReference type="Gene3D" id="3.40.50.1000">
    <property type="entry name" value="HAD superfamily/HAD-like"/>
    <property type="match status" value="1"/>
</dbReference>
<protein>
    <submittedName>
        <fullName evidence="5">HAD family hydrolase</fullName>
    </submittedName>
</protein>
<keyword evidence="5" id="KW-0378">Hydrolase</keyword>
<keyword evidence="4" id="KW-0460">Magnesium</keyword>
<dbReference type="CDD" id="cd07526">
    <property type="entry name" value="HAD_BPGM_like"/>
    <property type="match status" value="1"/>
</dbReference>
<dbReference type="RefSeq" id="WP_214436793.1">
    <property type="nucleotide sequence ID" value="NZ_CAWPUQ010000252.1"/>
</dbReference>
<dbReference type="AlphaFoldDB" id="A0A8J7IDL8"/>
<accession>A0A8J7IDL8</accession>
<dbReference type="InterPro" id="IPR006439">
    <property type="entry name" value="HAD-SF_hydro_IA"/>
</dbReference>
<dbReference type="Proteomes" id="UP000662314">
    <property type="component" value="Unassembled WGS sequence"/>
</dbReference>
<dbReference type="EMBL" id="JAECZA010000313">
    <property type="protein sequence ID" value="MBH8578125.1"/>
    <property type="molecule type" value="Genomic_DNA"/>
</dbReference>
<dbReference type="GO" id="GO:0046872">
    <property type="term" value="F:metal ion binding"/>
    <property type="evidence" value="ECO:0007669"/>
    <property type="project" value="UniProtKB-KW"/>
</dbReference>
<dbReference type="NCBIfam" id="TIGR01509">
    <property type="entry name" value="HAD-SF-IA-v3"/>
    <property type="match status" value="1"/>
</dbReference>
<dbReference type="SUPFAM" id="SSF56784">
    <property type="entry name" value="HAD-like"/>
    <property type="match status" value="1"/>
</dbReference>
<dbReference type="Gene3D" id="1.10.150.240">
    <property type="entry name" value="Putative phosphatase, domain 2"/>
    <property type="match status" value="1"/>
</dbReference>
<evidence type="ECO:0000256" key="3">
    <source>
        <dbReference type="ARBA" id="ARBA00022723"/>
    </source>
</evidence>
<sequence>MGKNQFKLVIFDCDGVLVDSERIVNRIFAETLTEAGFPITYAEVTQKFIGKSLKTCLEIIEESYNKPLPKNFVELCKEREIAALQQELQPVSGITEVLEQITLPKCVASNSSHRHIQLVLKLTGLLHKFDGNLYSANDVSRPKPFPDVYLYAAEQMKTNPEDCAVIEDSVPGVQAASAARMTVFGYIHHSDVSRQALRVRGFAIDGNRQDCDPLTPARLRAALFEAGAQIVFNDMRQLSQLL</sequence>
<dbReference type="PRINTS" id="PR00413">
    <property type="entry name" value="HADHALOGNASE"/>
</dbReference>
<dbReference type="PANTHER" id="PTHR46193">
    <property type="entry name" value="6-PHOSPHOGLUCONATE PHOSPHATASE"/>
    <property type="match status" value="1"/>
</dbReference>
<keyword evidence="3" id="KW-0479">Metal-binding</keyword>
<gene>
    <name evidence="5" type="ORF">I8752_35315</name>
</gene>
<comment type="caution">
    <text evidence="5">The sequence shown here is derived from an EMBL/GenBank/DDBJ whole genome shotgun (WGS) entry which is preliminary data.</text>
</comment>
<dbReference type="Pfam" id="PF00702">
    <property type="entry name" value="Hydrolase"/>
    <property type="match status" value="1"/>
</dbReference>
<name>A0A8J7IDL8_9NOST</name>
<comment type="cofactor">
    <cofactor evidence="1">
        <name>Mg(2+)</name>
        <dbReference type="ChEBI" id="CHEBI:18420"/>
    </cofactor>
</comment>
<evidence type="ECO:0000256" key="2">
    <source>
        <dbReference type="ARBA" id="ARBA00006171"/>
    </source>
</evidence>
<organism evidence="5 6">
    <name type="scientific">Dendronalium phyllosphericum CENA369</name>
    <dbReference type="NCBI Taxonomy" id="1725256"/>
    <lineage>
        <taxon>Bacteria</taxon>
        <taxon>Bacillati</taxon>
        <taxon>Cyanobacteriota</taxon>
        <taxon>Cyanophyceae</taxon>
        <taxon>Nostocales</taxon>
        <taxon>Nostocaceae</taxon>
        <taxon>Dendronalium</taxon>
        <taxon>Dendronalium phyllosphericum</taxon>
    </lineage>
</organism>
<comment type="similarity">
    <text evidence="2">Belongs to the HAD-like hydrolase superfamily. CbbY/CbbZ/Gph/YieH family.</text>
</comment>
<dbReference type="NCBIfam" id="TIGR01549">
    <property type="entry name" value="HAD-SF-IA-v1"/>
    <property type="match status" value="1"/>
</dbReference>
<keyword evidence="6" id="KW-1185">Reference proteome</keyword>
<dbReference type="InterPro" id="IPR023198">
    <property type="entry name" value="PGP-like_dom2"/>
</dbReference>
<dbReference type="InterPro" id="IPR051600">
    <property type="entry name" value="Beta-PGM-like"/>
</dbReference>
<evidence type="ECO:0000313" key="5">
    <source>
        <dbReference type="EMBL" id="MBH8578125.1"/>
    </source>
</evidence>
<proteinExistence type="inferred from homology"/>
<evidence type="ECO:0000313" key="6">
    <source>
        <dbReference type="Proteomes" id="UP000662314"/>
    </source>
</evidence>
<dbReference type="SFLD" id="SFLDS00003">
    <property type="entry name" value="Haloacid_Dehalogenase"/>
    <property type="match status" value="1"/>
</dbReference>
<reference evidence="5 6" key="1">
    <citation type="journal article" date="2021" name="Int. J. Syst. Evol. Microbiol.">
        <title>Amazonocrinis nigriterrae gen. nov., sp. nov., Atlanticothrix silvestris gen. nov., sp. nov. and Dendronalium phyllosphericum gen. nov., sp. nov., nostocacean cyanobacteria from Brazilian environments.</title>
        <authorList>
            <person name="Alvarenga D.O."/>
            <person name="Andreote A.P.D."/>
            <person name="Branco L.H.Z."/>
            <person name="Delbaje E."/>
            <person name="Cruz R.B."/>
            <person name="Varani A.M."/>
            <person name="Fiore M.F."/>
        </authorList>
    </citation>
    <scope>NUCLEOTIDE SEQUENCE [LARGE SCALE GENOMIC DNA]</scope>
    <source>
        <strain evidence="5 6">CENA369</strain>
    </source>
</reference>
<evidence type="ECO:0000256" key="4">
    <source>
        <dbReference type="ARBA" id="ARBA00022842"/>
    </source>
</evidence>
<dbReference type="PANTHER" id="PTHR46193:SF10">
    <property type="entry name" value="6-PHOSPHOGLUCONATE PHOSPHATASE"/>
    <property type="match status" value="1"/>
</dbReference>